<proteinExistence type="inferred from homology"/>
<evidence type="ECO:0000256" key="5">
    <source>
        <dbReference type="ARBA" id="ARBA00022729"/>
    </source>
</evidence>
<comment type="subcellular location">
    <subcellularLocation>
        <location evidence="1">Secreted</location>
    </subcellularLocation>
</comment>
<evidence type="ECO:0000256" key="2">
    <source>
        <dbReference type="ARBA" id="ARBA00005581"/>
    </source>
</evidence>
<comment type="caution">
    <text evidence="6">The sequence shown here is derived from an EMBL/GenBank/DDBJ whole genome shotgun (WGS) entry which is preliminary data.</text>
</comment>
<keyword evidence="7" id="KW-1185">Reference proteome</keyword>
<dbReference type="AlphaFoldDB" id="A0A176VKF3"/>
<comment type="similarity">
    <text evidence="2">Belongs to the plant self-incompatibility (S1) protein family.</text>
</comment>
<reference evidence="6" key="1">
    <citation type="submission" date="2016-03" db="EMBL/GenBank/DDBJ databases">
        <title>Mechanisms controlling the formation of the plant cell surface in tip-growing cells are functionally conserved among land plants.</title>
        <authorList>
            <person name="Honkanen S."/>
            <person name="Jones V.A."/>
            <person name="Morieri G."/>
            <person name="Champion C."/>
            <person name="Hetherington A.J."/>
            <person name="Kelly S."/>
            <person name="Saint-Marcoux D."/>
            <person name="Proust H."/>
            <person name="Prescott H."/>
            <person name="Dolan L."/>
        </authorList>
    </citation>
    <scope>NUCLEOTIDE SEQUENCE [LARGE SCALE GENOMIC DNA]</scope>
    <source>
        <tissue evidence="6">Whole gametophyte</tissue>
    </source>
</reference>
<sequence>MPPVRVAAFGEFEESPKEKRAKHRRGNLEIMKIALLLGVLATLVCEHGALAQTGTLIEAGMDEKFTVECYAFDNGSTVQKNYGLWAMQLHQLQSLQLAAVDANTSNIDCHFVWQVGDSTMHQYFAVYLMSGLVFPCGDLCRWTVYADGFYLFNPAINADTLQYQWLTGNDNWIRPVS</sequence>
<evidence type="ECO:0000256" key="3">
    <source>
        <dbReference type="ARBA" id="ARBA00022471"/>
    </source>
</evidence>
<dbReference type="GO" id="GO:0005576">
    <property type="term" value="C:extracellular region"/>
    <property type="evidence" value="ECO:0007669"/>
    <property type="project" value="UniProtKB-SubCell"/>
</dbReference>
<evidence type="ECO:0008006" key="8">
    <source>
        <dbReference type="Google" id="ProtNLM"/>
    </source>
</evidence>
<evidence type="ECO:0000256" key="1">
    <source>
        <dbReference type="ARBA" id="ARBA00004613"/>
    </source>
</evidence>
<accession>A0A176VKF3</accession>
<keyword evidence="4" id="KW-0964">Secreted</keyword>
<organism evidence="6 7">
    <name type="scientific">Marchantia polymorpha subsp. ruderalis</name>
    <dbReference type="NCBI Taxonomy" id="1480154"/>
    <lineage>
        <taxon>Eukaryota</taxon>
        <taxon>Viridiplantae</taxon>
        <taxon>Streptophyta</taxon>
        <taxon>Embryophyta</taxon>
        <taxon>Marchantiophyta</taxon>
        <taxon>Marchantiopsida</taxon>
        <taxon>Marchantiidae</taxon>
        <taxon>Marchantiales</taxon>
        <taxon>Marchantiaceae</taxon>
        <taxon>Marchantia</taxon>
    </lineage>
</organism>
<evidence type="ECO:0000313" key="6">
    <source>
        <dbReference type="EMBL" id="OAE20791.1"/>
    </source>
</evidence>
<dbReference type="InterPro" id="IPR010264">
    <property type="entry name" value="Self-incomp_S1"/>
</dbReference>
<dbReference type="EMBL" id="LVLJ01003586">
    <property type="protein sequence ID" value="OAE20791.1"/>
    <property type="molecule type" value="Genomic_DNA"/>
</dbReference>
<evidence type="ECO:0000313" key="7">
    <source>
        <dbReference type="Proteomes" id="UP000077202"/>
    </source>
</evidence>
<dbReference type="Pfam" id="PF05938">
    <property type="entry name" value="Self-incomp_S1"/>
    <property type="match status" value="1"/>
</dbReference>
<protein>
    <recommendedName>
        <fullName evidence="8">S-protein homolog</fullName>
    </recommendedName>
</protein>
<gene>
    <name evidence="6" type="ORF">AXG93_203s1260</name>
</gene>
<dbReference type="GO" id="GO:0060320">
    <property type="term" value="P:rejection of self pollen"/>
    <property type="evidence" value="ECO:0007669"/>
    <property type="project" value="UniProtKB-KW"/>
</dbReference>
<keyword evidence="5" id="KW-0732">Signal</keyword>
<name>A0A176VKF3_MARPO</name>
<keyword evidence="3" id="KW-0713">Self-incompatibility</keyword>
<evidence type="ECO:0000256" key="4">
    <source>
        <dbReference type="ARBA" id="ARBA00022525"/>
    </source>
</evidence>
<dbReference type="Proteomes" id="UP000077202">
    <property type="component" value="Unassembled WGS sequence"/>
</dbReference>